<evidence type="ECO:0000313" key="2">
    <source>
        <dbReference type="Proteomes" id="UP000199028"/>
    </source>
</evidence>
<dbReference type="Pfam" id="PF00702">
    <property type="entry name" value="Hydrolase"/>
    <property type="match status" value="1"/>
</dbReference>
<reference evidence="2" key="1">
    <citation type="submission" date="2016-10" db="EMBL/GenBank/DDBJ databases">
        <authorList>
            <person name="Varghese N."/>
            <person name="Submissions S."/>
        </authorList>
    </citation>
    <scope>NUCLEOTIDE SEQUENCE [LARGE SCALE GENOMIC DNA]</scope>
    <source>
        <strain evidence="2">CGMCC 4.578</strain>
    </source>
</reference>
<keyword evidence="2" id="KW-1185">Reference proteome</keyword>
<dbReference type="SFLD" id="SFLDS00003">
    <property type="entry name" value="Haloacid_Dehalogenase"/>
    <property type="match status" value="1"/>
</dbReference>
<organism evidence="1 2">
    <name type="scientific">Lentzea flaviverrucosa</name>
    <dbReference type="NCBI Taxonomy" id="200379"/>
    <lineage>
        <taxon>Bacteria</taxon>
        <taxon>Bacillati</taxon>
        <taxon>Actinomycetota</taxon>
        <taxon>Actinomycetes</taxon>
        <taxon>Pseudonocardiales</taxon>
        <taxon>Pseudonocardiaceae</taxon>
        <taxon>Lentzea</taxon>
    </lineage>
</organism>
<dbReference type="NCBIfam" id="TIGR01509">
    <property type="entry name" value="HAD-SF-IA-v3"/>
    <property type="match status" value="1"/>
</dbReference>
<name>A0A1H9AH17_9PSEU</name>
<sequence length="253" mass="27769">MPGHPREYQLPDTLQEGHGRHRLPTYRPVGTLRVVGDTTLPEPQPLVDALIFDWGGVLTVSVPEFVGAWLHAEAIDREVYGRIMRDWLGRDALPDNPVFRLETGELTVPEFERLLAAELITTSGAGIDENGLLRRMFGGATPDPAMVELVRKARAAGLHTALLSNSWGEGYPKDLLLELFDTVVISGRVGLRKPDERIYLHTLEQVGVPAARSVFFDDAPVNVEAAQSAGMHAFRHTSAESTRAHLATLGVNL</sequence>
<dbReference type="CDD" id="cd02603">
    <property type="entry name" value="HAD_sEH-N_like"/>
    <property type="match status" value="1"/>
</dbReference>
<dbReference type="SFLD" id="SFLDG01129">
    <property type="entry name" value="C1.5:_HAD__Beta-PGM__Phosphata"/>
    <property type="match status" value="1"/>
</dbReference>
<accession>A0A1H9AH17</accession>
<dbReference type="Gene3D" id="1.10.150.240">
    <property type="entry name" value="Putative phosphatase, domain 2"/>
    <property type="match status" value="1"/>
</dbReference>
<dbReference type="EMBL" id="FOFT01000001">
    <property type="protein sequence ID" value="SEP76082.1"/>
    <property type="molecule type" value="Genomic_DNA"/>
</dbReference>
<protein>
    <submittedName>
        <fullName evidence="1">Putative hydrolase of the HAD superfamily</fullName>
    </submittedName>
</protein>
<dbReference type="InterPro" id="IPR006439">
    <property type="entry name" value="HAD-SF_hydro_IA"/>
</dbReference>
<dbReference type="InterPro" id="IPR052898">
    <property type="entry name" value="ACAD10-like"/>
</dbReference>
<dbReference type="PANTHER" id="PTHR47829:SF1">
    <property type="entry name" value="HAD FAMILY PHOSPHATASE"/>
    <property type="match status" value="1"/>
</dbReference>
<dbReference type="AlphaFoldDB" id="A0A1H9AH17"/>
<dbReference type="PANTHER" id="PTHR47829">
    <property type="entry name" value="HYDROLASE, PUTATIVE (AFU_ORTHOLOGUE AFUA_1G12880)-RELATED"/>
    <property type="match status" value="1"/>
</dbReference>
<evidence type="ECO:0000313" key="1">
    <source>
        <dbReference type="EMBL" id="SEP76082.1"/>
    </source>
</evidence>
<dbReference type="SUPFAM" id="SSF56784">
    <property type="entry name" value="HAD-like"/>
    <property type="match status" value="1"/>
</dbReference>
<keyword evidence="1" id="KW-0378">Hydrolase</keyword>
<dbReference type="Gene3D" id="3.40.50.1000">
    <property type="entry name" value="HAD superfamily/HAD-like"/>
    <property type="match status" value="1"/>
</dbReference>
<dbReference type="InterPro" id="IPR036412">
    <property type="entry name" value="HAD-like_sf"/>
</dbReference>
<dbReference type="InterPro" id="IPR023198">
    <property type="entry name" value="PGP-like_dom2"/>
</dbReference>
<gene>
    <name evidence="1" type="ORF">SAMN05216195_101194</name>
</gene>
<dbReference type="Proteomes" id="UP000199028">
    <property type="component" value="Unassembled WGS sequence"/>
</dbReference>
<dbReference type="InterPro" id="IPR023214">
    <property type="entry name" value="HAD_sf"/>
</dbReference>
<dbReference type="GO" id="GO:0016787">
    <property type="term" value="F:hydrolase activity"/>
    <property type="evidence" value="ECO:0007669"/>
    <property type="project" value="UniProtKB-KW"/>
</dbReference>
<proteinExistence type="predicted"/>